<dbReference type="STRING" id="187868.SAMN05192589_101495"/>
<evidence type="ECO:0000313" key="2">
    <source>
        <dbReference type="EMBL" id="SDC22839.1"/>
    </source>
</evidence>
<dbReference type="EMBL" id="FMZC01000001">
    <property type="protein sequence ID" value="SDC22839.1"/>
    <property type="molecule type" value="Genomic_DNA"/>
</dbReference>
<accession>A0A1G6JVP0</accession>
<evidence type="ECO:0008006" key="4">
    <source>
        <dbReference type="Google" id="ProtNLM"/>
    </source>
</evidence>
<proteinExistence type="predicted"/>
<feature type="signal peptide" evidence="1">
    <location>
        <begin position="1"/>
        <end position="19"/>
    </location>
</feature>
<organism evidence="2 3">
    <name type="scientific">Paracidovorax valerianellae</name>
    <dbReference type="NCBI Taxonomy" id="187868"/>
    <lineage>
        <taxon>Bacteria</taxon>
        <taxon>Pseudomonadati</taxon>
        <taxon>Pseudomonadota</taxon>
        <taxon>Betaproteobacteria</taxon>
        <taxon>Burkholderiales</taxon>
        <taxon>Comamonadaceae</taxon>
        <taxon>Paracidovorax</taxon>
    </lineage>
</organism>
<reference evidence="2 3" key="1">
    <citation type="submission" date="2016-10" db="EMBL/GenBank/DDBJ databases">
        <authorList>
            <person name="de Groot N.N."/>
        </authorList>
    </citation>
    <scope>NUCLEOTIDE SEQUENCE [LARGE SCALE GENOMIC DNA]</scope>
    <source>
        <strain evidence="2 3">DSM 16619</strain>
    </source>
</reference>
<sequence>MRKLSICVMALFLAGCATQRSDSLSLDAPAGSAQGADPARQAADLADCQRYASQIGVASETVDGLVAGAVLAATVVWALGGSRNAVQDSALIGGALGATQGVQALDRRQRIVANCMAGRGHAGGTYAALPPLPEPNQPAAMAHADYTHLPARAIGTDTFNAERLARDQSCTATPMAWLAAKGPGFETYTVPCSNGDALAIRCEFGQCRVLR</sequence>
<dbReference type="PROSITE" id="PS51257">
    <property type="entry name" value="PROKAR_LIPOPROTEIN"/>
    <property type="match status" value="1"/>
</dbReference>
<keyword evidence="3" id="KW-1185">Reference proteome</keyword>
<gene>
    <name evidence="2" type="ORF">SAMN05192589_101495</name>
</gene>
<name>A0A1G6JVP0_9BURK</name>
<dbReference type="Proteomes" id="UP000198781">
    <property type="component" value="Unassembled WGS sequence"/>
</dbReference>
<feature type="chain" id="PRO_5011608580" description="Glycine zipper family protein" evidence="1">
    <location>
        <begin position="20"/>
        <end position="211"/>
    </location>
</feature>
<keyword evidence="1" id="KW-0732">Signal</keyword>
<evidence type="ECO:0000313" key="3">
    <source>
        <dbReference type="Proteomes" id="UP000198781"/>
    </source>
</evidence>
<dbReference type="RefSeq" id="WP_245711198.1">
    <property type="nucleotide sequence ID" value="NZ_FMZC01000001.1"/>
</dbReference>
<dbReference type="AlphaFoldDB" id="A0A1G6JVP0"/>
<protein>
    <recommendedName>
        <fullName evidence="4">Glycine zipper family protein</fullName>
    </recommendedName>
</protein>
<evidence type="ECO:0000256" key="1">
    <source>
        <dbReference type="SAM" id="SignalP"/>
    </source>
</evidence>